<dbReference type="EMBL" id="JAXQNO010000013">
    <property type="protein sequence ID" value="KAK4785199.1"/>
    <property type="molecule type" value="Genomic_DNA"/>
</dbReference>
<comment type="caution">
    <text evidence="2">The sequence shown here is derived from an EMBL/GenBank/DDBJ whole genome shotgun (WGS) entry which is preliminary data.</text>
</comment>
<feature type="region of interest" description="Disordered" evidence="1">
    <location>
        <begin position="1"/>
        <end position="24"/>
    </location>
</feature>
<dbReference type="Proteomes" id="UP001346149">
    <property type="component" value="Unassembled WGS sequence"/>
</dbReference>
<dbReference type="AlphaFoldDB" id="A0AAN7LI99"/>
<evidence type="ECO:0000313" key="3">
    <source>
        <dbReference type="Proteomes" id="UP001346149"/>
    </source>
</evidence>
<organism evidence="2 3">
    <name type="scientific">Trapa natans</name>
    <name type="common">Water chestnut</name>
    <dbReference type="NCBI Taxonomy" id="22666"/>
    <lineage>
        <taxon>Eukaryota</taxon>
        <taxon>Viridiplantae</taxon>
        <taxon>Streptophyta</taxon>
        <taxon>Embryophyta</taxon>
        <taxon>Tracheophyta</taxon>
        <taxon>Spermatophyta</taxon>
        <taxon>Magnoliopsida</taxon>
        <taxon>eudicotyledons</taxon>
        <taxon>Gunneridae</taxon>
        <taxon>Pentapetalae</taxon>
        <taxon>rosids</taxon>
        <taxon>malvids</taxon>
        <taxon>Myrtales</taxon>
        <taxon>Lythraceae</taxon>
        <taxon>Trapa</taxon>
    </lineage>
</organism>
<name>A0AAN7LI99_TRANT</name>
<evidence type="ECO:0000256" key="1">
    <source>
        <dbReference type="SAM" id="MobiDB-lite"/>
    </source>
</evidence>
<accession>A0AAN7LI99</accession>
<gene>
    <name evidence="2" type="ORF">SAY86_001888</name>
</gene>
<proteinExistence type="predicted"/>
<keyword evidence="3" id="KW-1185">Reference proteome</keyword>
<sequence>MEGDDIKPSFSIHHLHPGSGVGLHQEAQACGRHQVRPQLYPRGPHFDSVMERRLYQGHDPTAAAVNPELGDRGLQAFPRPLPTEERLLSHLHLHNRGAHELGRLLVRGNALLPWSRWACWAVQIRRQERRVRGYTRGGEAGAGAGPRELIGDSSQPVPCGGPGGPTPVRRDRACHGLKGHGLQGGLIRDADMYGCLTRGVQCGSRIPMRDGCVLAPKAEGPRG</sequence>
<feature type="region of interest" description="Disordered" evidence="1">
    <location>
        <begin position="137"/>
        <end position="167"/>
    </location>
</feature>
<evidence type="ECO:0000313" key="2">
    <source>
        <dbReference type="EMBL" id="KAK4785199.1"/>
    </source>
</evidence>
<reference evidence="2 3" key="1">
    <citation type="journal article" date="2023" name="Hortic Res">
        <title>Pangenome of water caltrop reveals structural variations and asymmetric subgenome divergence after allopolyploidization.</title>
        <authorList>
            <person name="Zhang X."/>
            <person name="Chen Y."/>
            <person name="Wang L."/>
            <person name="Yuan Y."/>
            <person name="Fang M."/>
            <person name="Shi L."/>
            <person name="Lu R."/>
            <person name="Comes H.P."/>
            <person name="Ma Y."/>
            <person name="Chen Y."/>
            <person name="Huang G."/>
            <person name="Zhou Y."/>
            <person name="Zheng Z."/>
            <person name="Qiu Y."/>
        </authorList>
    </citation>
    <scope>NUCLEOTIDE SEQUENCE [LARGE SCALE GENOMIC DNA]</scope>
    <source>
        <strain evidence="2">F231</strain>
    </source>
</reference>
<protein>
    <submittedName>
        <fullName evidence="2">Uncharacterized protein</fullName>
    </submittedName>
</protein>